<dbReference type="InterPro" id="IPR004101">
    <property type="entry name" value="Mur_ligase_C"/>
</dbReference>
<evidence type="ECO:0000259" key="9">
    <source>
        <dbReference type="Pfam" id="PF02875"/>
    </source>
</evidence>
<dbReference type="Gene3D" id="3.40.1190.10">
    <property type="entry name" value="Mur-like, catalytic domain"/>
    <property type="match status" value="1"/>
</dbReference>
<keyword evidence="5 7" id="KW-0547">Nucleotide-binding</keyword>
<dbReference type="SUPFAM" id="SSF53623">
    <property type="entry name" value="MurD-like peptide ligases, catalytic domain"/>
    <property type="match status" value="1"/>
</dbReference>
<feature type="domain" description="Mur ligase C-terminal" evidence="9">
    <location>
        <begin position="291"/>
        <end position="406"/>
    </location>
</feature>
<keyword evidence="6 7" id="KW-0067">ATP-binding</keyword>
<dbReference type="InterPro" id="IPR005762">
    <property type="entry name" value="MurD"/>
</dbReference>
<dbReference type="AlphaFoldDB" id="A0A2H0XTT0"/>
<evidence type="ECO:0000259" key="10">
    <source>
        <dbReference type="Pfam" id="PF08245"/>
    </source>
</evidence>
<dbReference type="PANTHER" id="PTHR43692:SF1">
    <property type="entry name" value="UDP-N-ACETYLMURAMOYLALANINE--D-GLUTAMATE LIGASE"/>
    <property type="match status" value="1"/>
</dbReference>
<reference evidence="11 12" key="1">
    <citation type="submission" date="2017-09" db="EMBL/GenBank/DDBJ databases">
        <title>Depth-based differentiation of microbial function through sediment-hosted aquifers and enrichment of novel symbionts in the deep terrestrial subsurface.</title>
        <authorList>
            <person name="Probst A.J."/>
            <person name="Ladd B."/>
            <person name="Jarett J.K."/>
            <person name="Geller-Mcgrath D.E."/>
            <person name="Sieber C.M."/>
            <person name="Emerson J.B."/>
            <person name="Anantharaman K."/>
            <person name="Thomas B.C."/>
            <person name="Malmstrom R."/>
            <person name="Stieglmeier M."/>
            <person name="Klingl A."/>
            <person name="Woyke T."/>
            <person name="Ryan C.M."/>
            <person name="Banfield J.F."/>
        </authorList>
    </citation>
    <scope>NUCLEOTIDE SEQUENCE [LARGE SCALE GENOMIC DNA]</scope>
    <source>
        <strain evidence="11">CG08_land_8_20_14_0_20_45_16</strain>
    </source>
</reference>
<name>A0A2H0XTT0_UNCSA</name>
<dbReference type="Gene3D" id="3.90.190.20">
    <property type="entry name" value="Mur ligase, C-terminal domain"/>
    <property type="match status" value="1"/>
</dbReference>
<comment type="subcellular location">
    <subcellularLocation>
        <location evidence="1 7 8">Cytoplasm</location>
    </subcellularLocation>
</comment>
<dbReference type="PANTHER" id="PTHR43692">
    <property type="entry name" value="UDP-N-ACETYLMURAMOYLALANINE--D-GLUTAMATE LIGASE"/>
    <property type="match status" value="1"/>
</dbReference>
<gene>
    <name evidence="7" type="primary">murD</name>
    <name evidence="11" type="ORF">COT42_08500</name>
</gene>
<evidence type="ECO:0000256" key="8">
    <source>
        <dbReference type="RuleBase" id="RU003664"/>
    </source>
</evidence>
<dbReference type="GO" id="GO:0009252">
    <property type="term" value="P:peptidoglycan biosynthetic process"/>
    <property type="evidence" value="ECO:0007669"/>
    <property type="project" value="UniProtKB-UniRule"/>
</dbReference>
<proteinExistence type="inferred from homology"/>
<evidence type="ECO:0000256" key="7">
    <source>
        <dbReference type="HAMAP-Rule" id="MF_00639"/>
    </source>
</evidence>
<dbReference type="GO" id="GO:0071555">
    <property type="term" value="P:cell wall organization"/>
    <property type="evidence" value="ECO:0007669"/>
    <property type="project" value="UniProtKB-KW"/>
</dbReference>
<organism evidence="11 12">
    <name type="scientific">Candidatus Saganbacteria bacterium CG08_land_8_20_14_0_20_45_16</name>
    <dbReference type="NCBI Taxonomy" id="2014293"/>
    <lineage>
        <taxon>Bacteria</taxon>
        <taxon>Bacillati</taxon>
        <taxon>Saganbacteria</taxon>
    </lineage>
</organism>
<dbReference type="Gene3D" id="3.40.50.720">
    <property type="entry name" value="NAD(P)-binding Rossmann-like Domain"/>
    <property type="match status" value="1"/>
</dbReference>
<dbReference type="Pfam" id="PF21799">
    <property type="entry name" value="MurD-like_N"/>
    <property type="match status" value="1"/>
</dbReference>
<dbReference type="SUPFAM" id="SSF53244">
    <property type="entry name" value="MurD-like peptide ligases, peptide-binding domain"/>
    <property type="match status" value="1"/>
</dbReference>
<feature type="domain" description="Mur ligase central" evidence="10">
    <location>
        <begin position="112"/>
        <end position="269"/>
    </location>
</feature>
<dbReference type="HAMAP" id="MF_00639">
    <property type="entry name" value="MurD"/>
    <property type="match status" value="1"/>
</dbReference>
<dbReference type="InterPro" id="IPR036615">
    <property type="entry name" value="Mur_ligase_C_dom_sf"/>
</dbReference>
<dbReference type="InterPro" id="IPR036565">
    <property type="entry name" value="Mur-like_cat_sf"/>
</dbReference>
<feature type="binding site" evidence="7">
    <location>
        <begin position="114"/>
        <end position="120"/>
    </location>
    <ligand>
        <name>ATP</name>
        <dbReference type="ChEBI" id="CHEBI:30616"/>
    </ligand>
</feature>
<comment type="caution">
    <text evidence="11">The sequence shown here is derived from an EMBL/GenBank/DDBJ whole genome shotgun (WGS) entry which is preliminary data.</text>
</comment>
<dbReference type="Pfam" id="PF08245">
    <property type="entry name" value="Mur_ligase_M"/>
    <property type="match status" value="1"/>
</dbReference>
<evidence type="ECO:0000313" key="12">
    <source>
        <dbReference type="Proteomes" id="UP000231343"/>
    </source>
</evidence>
<dbReference type="GO" id="GO:0005524">
    <property type="term" value="F:ATP binding"/>
    <property type="evidence" value="ECO:0007669"/>
    <property type="project" value="UniProtKB-UniRule"/>
</dbReference>
<evidence type="ECO:0000256" key="5">
    <source>
        <dbReference type="ARBA" id="ARBA00022741"/>
    </source>
</evidence>
<dbReference type="GO" id="GO:0005737">
    <property type="term" value="C:cytoplasm"/>
    <property type="evidence" value="ECO:0007669"/>
    <property type="project" value="UniProtKB-SubCell"/>
</dbReference>
<dbReference type="GO" id="GO:0008360">
    <property type="term" value="P:regulation of cell shape"/>
    <property type="evidence" value="ECO:0007669"/>
    <property type="project" value="UniProtKB-KW"/>
</dbReference>
<protein>
    <recommendedName>
        <fullName evidence="7 8">UDP-N-acetylmuramoylalanine--D-glutamate ligase</fullName>
        <ecNumber evidence="7 8">6.3.2.9</ecNumber>
    </recommendedName>
    <alternativeName>
        <fullName evidence="7">D-glutamic acid-adding enzyme</fullName>
    </alternativeName>
    <alternativeName>
        <fullName evidence="7">UDP-N-acetylmuramoyl-L-alanyl-D-glutamate synthetase</fullName>
    </alternativeName>
</protein>
<evidence type="ECO:0000256" key="6">
    <source>
        <dbReference type="ARBA" id="ARBA00022840"/>
    </source>
</evidence>
<keyword evidence="7 8" id="KW-0133">Cell shape</keyword>
<evidence type="ECO:0000256" key="1">
    <source>
        <dbReference type="ARBA" id="ARBA00004496"/>
    </source>
</evidence>
<comment type="similarity">
    <text evidence="7">Belongs to the MurCDEF family.</text>
</comment>
<dbReference type="Pfam" id="PF02875">
    <property type="entry name" value="Mur_ligase_C"/>
    <property type="match status" value="1"/>
</dbReference>
<dbReference type="EC" id="6.3.2.9" evidence="7 8"/>
<keyword evidence="3 7" id="KW-0963">Cytoplasm</keyword>
<dbReference type="GO" id="GO:0051301">
    <property type="term" value="P:cell division"/>
    <property type="evidence" value="ECO:0007669"/>
    <property type="project" value="UniProtKB-KW"/>
</dbReference>
<dbReference type="SUPFAM" id="SSF51984">
    <property type="entry name" value="MurCD N-terminal domain"/>
    <property type="match status" value="1"/>
</dbReference>
<comment type="function">
    <text evidence="7 8">Cell wall formation. Catalyzes the addition of glutamate to the nucleotide precursor UDP-N-acetylmuramoyl-L-alanine (UMA).</text>
</comment>
<comment type="pathway">
    <text evidence="2 7 8">Cell wall biogenesis; peptidoglycan biosynthesis.</text>
</comment>
<dbReference type="Proteomes" id="UP000231343">
    <property type="component" value="Unassembled WGS sequence"/>
</dbReference>
<keyword evidence="7 8" id="KW-0131">Cell cycle</keyword>
<accession>A0A2H0XTT0</accession>
<keyword evidence="7 8" id="KW-0961">Cell wall biogenesis/degradation</keyword>
<keyword evidence="4 7" id="KW-0436">Ligase</keyword>
<dbReference type="InterPro" id="IPR013221">
    <property type="entry name" value="Mur_ligase_cen"/>
</dbReference>
<dbReference type="UniPathway" id="UPA00219"/>
<comment type="catalytic activity">
    <reaction evidence="7 8">
        <text>UDP-N-acetyl-alpha-D-muramoyl-L-alanine + D-glutamate + ATP = UDP-N-acetyl-alpha-D-muramoyl-L-alanyl-D-glutamate + ADP + phosphate + H(+)</text>
        <dbReference type="Rhea" id="RHEA:16429"/>
        <dbReference type="ChEBI" id="CHEBI:15378"/>
        <dbReference type="ChEBI" id="CHEBI:29986"/>
        <dbReference type="ChEBI" id="CHEBI:30616"/>
        <dbReference type="ChEBI" id="CHEBI:43474"/>
        <dbReference type="ChEBI" id="CHEBI:83898"/>
        <dbReference type="ChEBI" id="CHEBI:83900"/>
        <dbReference type="ChEBI" id="CHEBI:456216"/>
        <dbReference type="EC" id="6.3.2.9"/>
    </reaction>
</comment>
<evidence type="ECO:0000256" key="3">
    <source>
        <dbReference type="ARBA" id="ARBA00022490"/>
    </source>
</evidence>
<evidence type="ECO:0000256" key="4">
    <source>
        <dbReference type="ARBA" id="ARBA00022598"/>
    </source>
</evidence>
<keyword evidence="7 8" id="KW-0132">Cell division</keyword>
<dbReference type="GO" id="GO:0008764">
    <property type="term" value="F:UDP-N-acetylmuramoylalanine-D-glutamate ligase activity"/>
    <property type="evidence" value="ECO:0007669"/>
    <property type="project" value="UniProtKB-UniRule"/>
</dbReference>
<evidence type="ECO:0000313" key="11">
    <source>
        <dbReference type="EMBL" id="PIS28312.1"/>
    </source>
</evidence>
<dbReference type="NCBIfam" id="TIGR01087">
    <property type="entry name" value="murD"/>
    <property type="match status" value="1"/>
</dbReference>
<sequence>MNNLADKNILIFGLARSGLAAAKKLALLGARVTITDIKKDSDVEPETIRHLKDLGVRCELGGHPESLLQGVDLIVVSPGIYLDLPILQKATAPIISEIELAFQILKKPIIAVTGTNGKTTTTTLIGELLRAGGNKVAVAGNIGNPLVEVDDTNLDYVVAEISSYQLETTKKFKPFISVVLNIQPDHLERHKTMAEYIKQKAKVFAQQTSDDYLVYNLDDPQVEKMVKAAKAKPVPFSKDKKGIVTLDPAGIKIPGRHNLENALAAASVAKLCNVDEKIIAKVLKAFPGVEHRIEFVRAINGVKFYNDSKATNPDSTLVAIETFIGKRIVLILGGKDKGVSLEQLVKAVKKNVAEVILIGQATKRFKQVLAAKGFKAILLAKTMPDAVKKSLELARQGDVVLLSPACASFDMFSNFEERGRLFKQTVLQYASTKN</sequence>
<evidence type="ECO:0000256" key="2">
    <source>
        <dbReference type="ARBA" id="ARBA00004752"/>
    </source>
</evidence>
<dbReference type="EMBL" id="PEYM01000139">
    <property type="protein sequence ID" value="PIS28312.1"/>
    <property type="molecule type" value="Genomic_DNA"/>
</dbReference>
<keyword evidence="7 8" id="KW-0573">Peptidoglycan synthesis</keyword>